<feature type="region of interest" description="Disordered" evidence="1">
    <location>
        <begin position="95"/>
        <end position="117"/>
    </location>
</feature>
<accession>A0A0D7A0Z6</accession>
<keyword evidence="4" id="KW-1185">Reference proteome</keyword>
<organism evidence="3 4">
    <name type="scientific">Fistulina hepatica ATCC 64428</name>
    <dbReference type="NCBI Taxonomy" id="1128425"/>
    <lineage>
        <taxon>Eukaryota</taxon>
        <taxon>Fungi</taxon>
        <taxon>Dikarya</taxon>
        <taxon>Basidiomycota</taxon>
        <taxon>Agaricomycotina</taxon>
        <taxon>Agaricomycetes</taxon>
        <taxon>Agaricomycetidae</taxon>
        <taxon>Agaricales</taxon>
        <taxon>Fistulinaceae</taxon>
        <taxon>Fistulina</taxon>
    </lineage>
</organism>
<evidence type="ECO:0000313" key="3">
    <source>
        <dbReference type="EMBL" id="KIY44468.1"/>
    </source>
</evidence>
<dbReference type="EMBL" id="KN882092">
    <property type="protein sequence ID" value="KIY44468.1"/>
    <property type="molecule type" value="Genomic_DNA"/>
</dbReference>
<sequence>MVDNPAVISLVLATGVLLLGMCGLFEGASVKMDTRYGFNGLGRGAEGPGLVGGDGDARSRAGDCRRGGGRGEGGGGGNVSGAIFAVPLRRLSAGEEAAWPGGERGTSIGEHSTATTR</sequence>
<evidence type="ECO:0000256" key="2">
    <source>
        <dbReference type="SAM" id="Phobius"/>
    </source>
</evidence>
<protein>
    <submittedName>
        <fullName evidence="3">Uncharacterized protein</fullName>
    </submittedName>
</protein>
<feature type="compositionally biased region" description="Basic and acidic residues" evidence="1">
    <location>
        <begin position="55"/>
        <end position="66"/>
    </location>
</feature>
<keyword evidence="2" id="KW-0812">Transmembrane</keyword>
<name>A0A0D7A0Z6_9AGAR</name>
<keyword evidence="2" id="KW-0472">Membrane</keyword>
<gene>
    <name evidence="3" type="ORF">FISHEDRAFT_61988</name>
</gene>
<evidence type="ECO:0000256" key="1">
    <source>
        <dbReference type="SAM" id="MobiDB-lite"/>
    </source>
</evidence>
<evidence type="ECO:0000313" key="4">
    <source>
        <dbReference type="Proteomes" id="UP000054144"/>
    </source>
</evidence>
<feature type="transmembrane region" description="Helical" evidence="2">
    <location>
        <begin position="6"/>
        <end position="25"/>
    </location>
</feature>
<keyword evidence="2" id="KW-1133">Transmembrane helix</keyword>
<feature type="region of interest" description="Disordered" evidence="1">
    <location>
        <begin position="47"/>
        <end position="76"/>
    </location>
</feature>
<dbReference type="Proteomes" id="UP000054144">
    <property type="component" value="Unassembled WGS sequence"/>
</dbReference>
<proteinExistence type="predicted"/>
<dbReference type="AlphaFoldDB" id="A0A0D7A0Z6"/>
<reference evidence="3 4" key="1">
    <citation type="journal article" date="2015" name="Fungal Genet. Biol.">
        <title>Evolution of novel wood decay mechanisms in Agaricales revealed by the genome sequences of Fistulina hepatica and Cylindrobasidium torrendii.</title>
        <authorList>
            <person name="Floudas D."/>
            <person name="Held B.W."/>
            <person name="Riley R."/>
            <person name="Nagy L.G."/>
            <person name="Koehler G."/>
            <person name="Ransdell A.S."/>
            <person name="Younus H."/>
            <person name="Chow J."/>
            <person name="Chiniquy J."/>
            <person name="Lipzen A."/>
            <person name="Tritt A."/>
            <person name="Sun H."/>
            <person name="Haridas S."/>
            <person name="LaButti K."/>
            <person name="Ohm R.A."/>
            <person name="Kues U."/>
            <person name="Blanchette R.A."/>
            <person name="Grigoriev I.V."/>
            <person name="Minto R.E."/>
            <person name="Hibbett D.S."/>
        </authorList>
    </citation>
    <scope>NUCLEOTIDE SEQUENCE [LARGE SCALE GENOMIC DNA]</scope>
    <source>
        <strain evidence="3 4">ATCC 64428</strain>
    </source>
</reference>